<evidence type="ECO:0000313" key="2">
    <source>
        <dbReference type="EMBL" id="MBB1069129.1"/>
    </source>
</evidence>
<organism evidence="2 3">
    <name type="scientific">Limosilactobacillus albertensis</name>
    <dbReference type="NCBI Taxonomy" id="2759752"/>
    <lineage>
        <taxon>Bacteria</taxon>
        <taxon>Bacillati</taxon>
        <taxon>Bacillota</taxon>
        <taxon>Bacilli</taxon>
        <taxon>Lactobacillales</taxon>
        <taxon>Lactobacillaceae</taxon>
        <taxon>Limosilactobacillus</taxon>
    </lineage>
</organism>
<dbReference type="AlphaFoldDB" id="A0A7W3TQQ8"/>
<reference evidence="2 3" key="1">
    <citation type="submission" date="2020-07" db="EMBL/GenBank/DDBJ databases">
        <title>Description of Limosilactobacillus balticus sp. nov., Limosilactobacillus agrestis sp. nov., Limosilactobacillus albertensis sp. nov., Limosilactobacillus rudii sp. nov., Limosilactobacillus fastidiosus sp. nov., five novel Limosilactobacillus species isolated from the vertebrate gastrointestinal tract, and proposal of 6 subspecies of Limosilactobacillus reuteri adapted to the gastrointestinal tract of specific vertebrate hosts.</title>
        <authorList>
            <person name="Li F."/>
            <person name="Cheng C."/>
            <person name="Zheng J."/>
            <person name="Quevedo R.M."/>
            <person name="Li J."/>
            <person name="Roos S."/>
            <person name="Gaenzle M.G."/>
            <person name="Walter J."/>
        </authorList>
    </citation>
    <scope>NUCLEOTIDE SEQUENCE [LARGE SCALE GENOMIC DNA]</scope>
    <source>
        <strain evidence="2 3">RRLNB_1_1</strain>
    </source>
</reference>
<dbReference type="EMBL" id="JACIVC010000046">
    <property type="protein sequence ID" value="MBB1069129.1"/>
    <property type="molecule type" value="Genomic_DNA"/>
</dbReference>
<dbReference type="Proteomes" id="UP000518316">
    <property type="component" value="Unassembled WGS sequence"/>
</dbReference>
<comment type="caution">
    <text evidence="2">The sequence shown here is derived from an EMBL/GenBank/DDBJ whole genome shotgun (WGS) entry which is preliminary data.</text>
</comment>
<evidence type="ECO:0000313" key="3">
    <source>
        <dbReference type="Proteomes" id="UP000518316"/>
    </source>
</evidence>
<accession>A0A7W3TQQ8</accession>
<dbReference type="InterPro" id="IPR010359">
    <property type="entry name" value="IrrE_HExxH"/>
</dbReference>
<dbReference type="RefSeq" id="WP_182597796.1">
    <property type="nucleotide sequence ID" value="NZ_JACIVC010000046.1"/>
</dbReference>
<gene>
    <name evidence="2" type="ORF">H5S40_03015</name>
</gene>
<feature type="domain" description="IrrE N-terminal-like" evidence="1">
    <location>
        <begin position="68"/>
        <end position="171"/>
    </location>
</feature>
<evidence type="ECO:0000259" key="1">
    <source>
        <dbReference type="Pfam" id="PF06114"/>
    </source>
</evidence>
<sequence length="444" mass="51355">MDVKYKKYEQTANNILNEISNYYSLPKIQIRWSDLAKLLKDKYEVIITPYTSFKGKIAQIFAGSLYVDSTGTIIGYNATSQQKPSRQHFTIVHEGVHYFCDVNTSSSQSFSDLLQKQAYSIEEQEQEDNANFVASLLMCNDESLIHCLSKGYNFTKLMNEFEMSSNAMWTRIYNYLHYNLEIPHNRSKTLTSAFENGDSLDRRTFLNAFIKNKQTFVKYCKDVYIFSSNDVRKMFSNIHVPFNGSYFYQLQNLIDDLFTEKGKICPNCNRTFFNKHYCSFCGTKLNDYQFIKKEGLKMKEIATFDDGIAKVCPNCSIENVHHNLLCPYCGTYERNICTGITIIDYAEYILNCPDVIEEDLDWLFNFNPDNLKKLNGGIPGNLIFENVIGTDDYTYSKYHHKELHQVPGYARFCPDCGCVTSYCLQGFLKPVSNDNKSKDNANMK</sequence>
<protein>
    <submittedName>
        <fullName evidence="2">ImmA/IrrE family metallo-endopeptidase</fullName>
    </submittedName>
</protein>
<proteinExistence type="predicted"/>
<keyword evidence="3" id="KW-1185">Reference proteome</keyword>
<dbReference type="Pfam" id="PF06114">
    <property type="entry name" value="Peptidase_M78"/>
    <property type="match status" value="1"/>
</dbReference>
<dbReference type="Gene3D" id="1.10.10.2910">
    <property type="match status" value="1"/>
</dbReference>
<name>A0A7W3TQQ8_9LACO</name>